<dbReference type="InterPro" id="IPR025966">
    <property type="entry name" value="OppC_N"/>
</dbReference>
<evidence type="ECO:0000256" key="5">
    <source>
        <dbReference type="ARBA" id="ARBA00022989"/>
    </source>
</evidence>
<keyword evidence="3" id="KW-1003">Cell membrane</keyword>
<keyword evidence="6 7" id="KW-0472">Membrane</keyword>
<dbReference type="InterPro" id="IPR000515">
    <property type="entry name" value="MetI-like"/>
</dbReference>
<dbReference type="CDD" id="cd06261">
    <property type="entry name" value="TM_PBP2"/>
    <property type="match status" value="1"/>
</dbReference>
<comment type="similarity">
    <text evidence="7">Belongs to the binding-protein-dependent transport system permease family.</text>
</comment>
<protein>
    <submittedName>
        <fullName evidence="9">Peptide/nickel transport system permease protein</fullName>
    </submittedName>
</protein>
<dbReference type="RefSeq" id="WP_084522604.1">
    <property type="nucleotide sequence ID" value="NZ_FQUZ01000001.1"/>
</dbReference>
<comment type="subcellular location">
    <subcellularLocation>
        <location evidence="1 7">Cell membrane</location>
        <topology evidence="1 7">Multi-pass membrane protein</topology>
    </subcellularLocation>
</comment>
<evidence type="ECO:0000256" key="6">
    <source>
        <dbReference type="ARBA" id="ARBA00023136"/>
    </source>
</evidence>
<dbReference type="AlphaFoldDB" id="A0A1M4SMU4"/>
<feature type="transmembrane region" description="Helical" evidence="7">
    <location>
        <begin position="259"/>
        <end position="280"/>
    </location>
</feature>
<evidence type="ECO:0000256" key="1">
    <source>
        <dbReference type="ARBA" id="ARBA00004651"/>
    </source>
</evidence>
<dbReference type="EMBL" id="FQUZ01000001">
    <property type="protein sequence ID" value="SHE33525.1"/>
    <property type="molecule type" value="Genomic_DNA"/>
</dbReference>
<dbReference type="PROSITE" id="PS50928">
    <property type="entry name" value="ABC_TM1"/>
    <property type="match status" value="1"/>
</dbReference>
<name>A0A1M4SMU4_9BURK</name>
<dbReference type="GO" id="GO:0055085">
    <property type="term" value="P:transmembrane transport"/>
    <property type="evidence" value="ECO:0007669"/>
    <property type="project" value="InterPro"/>
</dbReference>
<dbReference type="Pfam" id="PF00528">
    <property type="entry name" value="BPD_transp_1"/>
    <property type="match status" value="1"/>
</dbReference>
<reference evidence="9 10" key="1">
    <citation type="submission" date="2016-11" db="EMBL/GenBank/DDBJ databases">
        <authorList>
            <person name="Jaros S."/>
            <person name="Januszkiewicz K."/>
            <person name="Wedrychowicz H."/>
        </authorList>
    </citation>
    <scope>NUCLEOTIDE SEQUENCE [LARGE SCALE GENOMIC DNA]</scope>
    <source>
        <strain evidence="9 10">DSM 16112</strain>
    </source>
</reference>
<dbReference type="OrthoDB" id="9783218at2"/>
<dbReference type="PANTHER" id="PTHR43386:SF1">
    <property type="entry name" value="D,D-DIPEPTIDE TRANSPORT SYSTEM PERMEASE PROTEIN DDPC-RELATED"/>
    <property type="match status" value="1"/>
</dbReference>
<feature type="domain" description="ABC transmembrane type-1" evidence="8">
    <location>
        <begin position="93"/>
        <end position="281"/>
    </location>
</feature>
<dbReference type="SUPFAM" id="SSF161098">
    <property type="entry name" value="MetI-like"/>
    <property type="match status" value="1"/>
</dbReference>
<dbReference type="PANTHER" id="PTHR43386">
    <property type="entry name" value="OLIGOPEPTIDE TRANSPORT SYSTEM PERMEASE PROTEIN APPC"/>
    <property type="match status" value="1"/>
</dbReference>
<keyword evidence="5 7" id="KW-1133">Transmembrane helix</keyword>
<dbReference type="InterPro" id="IPR050366">
    <property type="entry name" value="BP-dependent_transpt_permease"/>
</dbReference>
<dbReference type="STRING" id="1122156.SAMN02745117_00158"/>
<keyword evidence="2 7" id="KW-0813">Transport</keyword>
<sequence>MSTANVPLACDAGTAKPWFGAAAAALLKDRWAVLGLFALLLLALMALFAPGLFPGDPLSSVGPALLKPGANGQFPLGTDTLGRDVLAGVAHGARVSLSIGILATLFSVVLGVSVGVIAGYAGGVMDEVLSRITELFQTTPSFLLAIVIVSLAGPSVGMIVLAIGLGNFPTFARLARAEFRQLRHADFVVAAHSQGYGNARIVFQEILPNTLPPVIVTATVQTASAILTESGLSFLGLGDPNAVSWGSMIGNGREMLQSAWYLTAIPGGMIILAILAFNMLGDGLNEAFNPRLRKSP</sequence>
<evidence type="ECO:0000256" key="7">
    <source>
        <dbReference type="RuleBase" id="RU363032"/>
    </source>
</evidence>
<dbReference type="Gene3D" id="1.10.3720.10">
    <property type="entry name" value="MetI-like"/>
    <property type="match status" value="1"/>
</dbReference>
<evidence type="ECO:0000259" key="8">
    <source>
        <dbReference type="PROSITE" id="PS50928"/>
    </source>
</evidence>
<proteinExistence type="inferred from homology"/>
<accession>A0A1M4SMU4</accession>
<feature type="transmembrane region" description="Helical" evidence="7">
    <location>
        <begin position="31"/>
        <end position="53"/>
    </location>
</feature>
<dbReference type="Proteomes" id="UP000184327">
    <property type="component" value="Unassembled WGS sequence"/>
</dbReference>
<evidence type="ECO:0000256" key="3">
    <source>
        <dbReference type="ARBA" id="ARBA00022475"/>
    </source>
</evidence>
<evidence type="ECO:0000256" key="4">
    <source>
        <dbReference type="ARBA" id="ARBA00022692"/>
    </source>
</evidence>
<organism evidence="9 10">
    <name type="scientific">Lampropedia hyalina DSM 16112</name>
    <dbReference type="NCBI Taxonomy" id="1122156"/>
    <lineage>
        <taxon>Bacteria</taxon>
        <taxon>Pseudomonadati</taxon>
        <taxon>Pseudomonadota</taxon>
        <taxon>Betaproteobacteria</taxon>
        <taxon>Burkholderiales</taxon>
        <taxon>Comamonadaceae</taxon>
        <taxon>Lampropedia</taxon>
    </lineage>
</organism>
<evidence type="ECO:0000256" key="2">
    <source>
        <dbReference type="ARBA" id="ARBA00022448"/>
    </source>
</evidence>
<evidence type="ECO:0000313" key="9">
    <source>
        <dbReference type="EMBL" id="SHE33525.1"/>
    </source>
</evidence>
<evidence type="ECO:0000313" key="10">
    <source>
        <dbReference type="Proteomes" id="UP000184327"/>
    </source>
</evidence>
<dbReference type="InterPro" id="IPR035906">
    <property type="entry name" value="MetI-like_sf"/>
</dbReference>
<feature type="transmembrane region" description="Helical" evidence="7">
    <location>
        <begin position="99"/>
        <end position="122"/>
    </location>
</feature>
<dbReference type="GO" id="GO:0005886">
    <property type="term" value="C:plasma membrane"/>
    <property type="evidence" value="ECO:0007669"/>
    <property type="project" value="UniProtKB-SubCell"/>
</dbReference>
<feature type="transmembrane region" description="Helical" evidence="7">
    <location>
        <begin position="142"/>
        <end position="166"/>
    </location>
</feature>
<gene>
    <name evidence="9" type="ORF">SAMN02745117_00158</name>
</gene>
<keyword evidence="4 7" id="KW-0812">Transmembrane</keyword>
<keyword evidence="10" id="KW-1185">Reference proteome</keyword>
<dbReference type="Pfam" id="PF12911">
    <property type="entry name" value="OppC_N"/>
    <property type="match status" value="1"/>
</dbReference>